<dbReference type="InterPro" id="IPR009100">
    <property type="entry name" value="AcylCoA_DH/oxidase_NM_dom_sf"/>
</dbReference>
<name>A0A7S1PXV8_ALECA</name>
<dbReference type="InterPro" id="IPR036400">
    <property type="entry name" value="Cyt_B5-like_heme/steroid_sf"/>
</dbReference>
<dbReference type="InterPro" id="IPR036250">
    <property type="entry name" value="AcylCo_DH-like_C"/>
</dbReference>
<protein>
    <recommendedName>
        <fullName evidence="6">Cytochrome b5 heme-binding domain-containing protein</fullName>
    </recommendedName>
</protein>
<evidence type="ECO:0000256" key="5">
    <source>
        <dbReference type="ARBA" id="ARBA00023002"/>
    </source>
</evidence>
<dbReference type="Pfam" id="PF00173">
    <property type="entry name" value="Cyt-b5"/>
    <property type="match status" value="1"/>
</dbReference>
<dbReference type="SUPFAM" id="SSF47203">
    <property type="entry name" value="Acyl-CoA dehydrogenase C-terminal domain-like"/>
    <property type="match status" value="1"/>
</dbReference>
<dbReference type="GO" id="GO:0005737">
    <property type="term" value="C:cytoplasm"/>
    <property type="evidence" value="ECO:0007669"/>
    <property type="project" value="TreeGrafter"/>
</dbReference>
<accession>A0A7S1PXV8</accession>
<dbReference type="EMBL" id="HBGE01019507">
    <property type="protein sequence ID" value="CAD9109594.1"/>
    <property type="molecule type" value="Transcribed_RNA"/>
</dbReference>
<reference evidence="7" key="1">
    <citation type="submission" date="2021-01" db="EMBL/GenBank/DDBJ databases">
        <authorList>
            <person name="Corre E."/>
            <person name="Pelletier E."/>
            <person name="Niang G."/>
            <person name="Scheremetjew M."/>
            <person name="Finn R."/>
            <person name="Kale V."/>
            <person name="Holt S."/>
            <person name="Cochrane G."/>
            <person name="Meng A."/>
            <person name="Brown T."/>
            <person name="Cohen L."/>
        </authorList>
    </citation>
    <scope>NUCLEOTIDE SEQUENCE</scope>
    <source>
        <strain evidence="7">OF101</strain>
    </source>
</reference>
<dbReference type="InterPro" id="IPR037069">
    <property type="entry name" value="AcylCoA_DH/ox_N_sf"/>
</dbReference>
<keyword evidence="4" id="KW-0274">FAD</keyword>
<dbReference type="GO" id="GO:0050660">
    <property type="term" value="F:flavin adenine dinucleotide binding"/>
    <property type="evidence" value="ECO:0007669"/>
    <property type="project" value="InterPro"/>
</dbReference>
<dbReference type="Pfam" id="PF02770">
    <property type="entry name" value="Acyl-CoA_dh_M"/>
    <property type="match status" value="1"/>
</dbReference>
<organism evidence="7">
    <name type="scientific">Alexandrium catenella</name>
    <name type="common">Red tide dinoflagellate</name>
    <name type="synonym">Gonyaulax catenella</name>
    <dbReference type="NCBI Taxonomy" id="2925"/>
    <lineage>
        <taxon>Eukaryota</taxon>
        <taxon>Sar</taxon>
        <taxon>Alveolata</taxon>
        <taxon>Dinophyceae</taxon>
        <taxon>Gonyaulacales</taxon>
        <taxon>Pyrocystaceae</taxon>
        <taxon>Alexandrium</taxon>
    </lineage>
</organism>
<comment type="cofactor">
    <cofactor evidence="1">
        <name>FAD</name>
        <dbReference type="ChEBI" id="CHEBI:57692"/>
    </cofactor>
</comment>
<dbReference type="Pfam" id="PF00441">
    <property type="entry name" value="Acyl-CoA_dh_1"/>
    <property type="match status" value="1"/>
</dbReference>
<evidence type="ECO:0000256" key="1">
    <source>
        <dbReference type="ARBA" id="ARBA00001974"/>
    </source>
</evidence>
<dbReference type="PANTHER" id="PTHR48083:SF28">
    <property type="entry name" value="ACYL-COA DEHYDROGENASE FAMILY PROTEIN (AFU_ORTHOLOGUE AFUA_6G10880)-RELATED"/>
    <property type="match status" value="1"/>
</dbReference>
<dbReference type="GO" id="GO:0003995">
    <property type="term" value="F:acyl-CoA dehydrogenase activity"/>
    <property type="evidence" value="ECO:0007669"/>
    <property type="project" value="TreeGrafter"/>
</dbReference>
<dbReference type="InterPro" id="IPR046373">
    <property type="entry name" value="Acyl-CoA_Oxase/DH_mid-dom_sf"/>
</dbReference>
<dbReference type="AlphaFoldDB" id="A0A7S1PXV8"/>
<dbReference type="InterPro" id="IPR009075">
    <property type="entry name" value="AcylCo_DH/oxidase_C"/>
</dbReference>
<evidence type="ECO:0000256" key="3">
    <source>
        <dbReference type="ARBA" id="ARBA00022630"/>
    </source>
</evidence>
<dbReference type="InterPro" id="IPR001199">
    <property type="entry name" value="Cyt_B5-like_heme/steroid-bd"/>
</dbReference>
<dbReference type="InterPro" id="IPR006091">
    <property type="entry name" value="Acyl-CoA_Oxase/DH_mid-dom"/>
</dbReference>
<dbReference type="Gene3D" id="3.10.120.10">
    <property type="entry name" value="Cytochrome b5-like heme/steroid binding domain"/>
    <property type="match status" value="1"/>
</dbReference>
<comment type="similarity">
    <text evidence="2">Belongs to the acyl-CoA dehydrogenase family.</text>
</comment>
<keyword evidence="5" id="KW-0560">Oxidoreductase</keyword>
<evidence type="ECO:0000256" key="4">
    <source>
        <dbReference type="ARBA" id="ARBA00022827"/>
    </source>
</evidence>
<dbReference type="GO" id="GO:0033539">
    <property type="term" value="P:fatty acid beta-oxidation using acyl-CoA dehydrogenase"/>
    <property type="evidence" value="ECO:0007669"/>
    <property type="project" value="TreeGrafter"/>
</dbReference>
<dbReference type="PANTHER" id="PTHR48083">
    <property type="entry name" value="MEDIUM-CHAIN SPECIFIC ACYL-COA DEHYDROGENASE, MITOCHONDRIAL-RELATED"/>
    <property type="match status" value="1"/>
</dbReference>
<feature type="domain" description="Cytochrome b5 heme-binding" evidence="6">
    <location>
        <begin position="11"/>
        <end position="97"/>
    </location>
</feature>
<dbReference type="InterPro" id="IPR050741">
    <property type="entry name" value="Acyl-CoA_dehydrogenase"/>
</dbReference>
<dbReference type="Gene3D" id="2.40.110.10">
    <property type="entry name" value="Butyryl-CoA Dehydrogenase, subunit A, domain 2"/>
    <property type="match status" value="1"/>
</dbReference>
<evidence type="ECO:0000313" key="7">
    <source>
        <dbReference type="EMBL" id="CAD9109594.1"/>
    </source>
</evidence>
<dbReference type="SUPFAM" id="SSF55856">
    <property type="entry name" value="Cytochrome b5-like heme/steroid binding domain"/>
    <property type="match status" value="1"/>
</dbReference>
<dbReference type="Gene3D" id="1.10.540.10">
    <property type="entry name" value="Acyl-CoA dehydrogenase/oxidase, N-terminal domain"/>
    <property type="match status" value="1"/>
</dbReference>
<evidence type="ECO:0000256" key="2">
    <source>
        <dbReference type="ARBA" id="ARBA00009347"/>
    </source>
</evidence>
<sequence>MSGAAAAGKPLKTFTHAELAQHVGQRFAEDDRPSSDQMLIAIGEYVYDCTKFASLHPGGKAVLRMVAGEDATEQFYALHNKEVLEKYHKRLCVGVLVKEGAQTKKADLALPAKQDQDLISLVPYAEIPLLRKNWVRQPWWTDSHMAFLVDLRKQLQETRPLYFELEDAADYVPIEMAADMGKRGILACFNGLSVMKVAQKLKDEGRMTFPGGIEPKNFDLWHEYLANQEFARSVPGGVRGGLSGGMAISLPAIAEFWRNPRKDAVVEDILLGNKRSCLAISEPHAGSDVAQIVTTAKLSKCGKFYIVNGIKKWITAGMNADLFSTAVRTGKGGSKGISFLLIDKSDPVTGKGVSVKHVKTSDSKSAATAWVYFDDCYVPVGNLMGEENNGFKLIMANFNHERWLICAGCMGGIRAVLQDCILWCMQRKVFGQTLMSQPVIRHKLARMIGAIESLEGFMESITYQMANMPLKLMMTELGGPIAILKYQATRSMTLVSDEACQLFGGRALTASGMGKNVEAMQRTFKFASILGGSEEIMADLGVRQALLSFPRHAKL</sequence>
<dbReference type="SUPFAM" id="SSF56645">
    <property type="entry name" value="Acyl-CoA dehydrogenase NM domain-like"/>
    <property type="match status" value="1"/>
</dbReference>
<dbReference type="PRINTS" id="PR00363">
    <property type="entry name" value="CYTOCHROMEB5"/>
</dbReference>
<dbReference type="SMART" id="SM01117">
    <property type="entry name" value="Cyt-b5"/>
    <property type="match status" value="1"/>
</dbReference>
<proteinExistence type="inferred from homology"/>
<gene>
    <name evidence="7" type="ORF">ACAT0790_LOCUS11696</name>
</gene>
<evidence type="ECO:0000259" key="6">
    <source>
        <dbReference type="PROSITE" id="PS50255"/>
    </source>
</evidence>
<dbReference type="PROSITE" id="PS50255">
    <property type="entry name" value="CYTOCHROME_B5_2"/>
    <property type="match status" value="1"/>
</dbReference>
<keyword evidence="3" id="KW-0285">Flavoprotein</keyword>
<dbReference type="Gene3D" id="1.20.140.10">
    <property type="entry name" value="Butyryl-CoA Dehydrogenase, subunit A, domain 3"/>
    <property type="match status" value="1"/>
</dbReference>